<name>A0A8J4YK92_CHIOP</name>
<sequence length="555" mass="63476">MSDRVPTFNHKILIDIVRGCAAPKQIDKKRSEATLASMLTTLVRPAAGSSAKWCGLLWKTLTPTQCSPATHAYCQQVKRRGHYLRSPYSIIRHHFKGKHTLEEAKNFVANFPKVRSVARSQLDHTLRLIKDDGYSWEEVELCRDVMLLSPAQYSRRVQLLQHFSISEPTLYLIYWMITLMDCPIASLSKKFGHILTSDPVEHLLKAGSSDLSLPDPTMQGARDLSCRDDQVTVKHVFLYMIKHYLALRFPEDTDIVGSSLDAIPLGIFLRPLHQYPGICDVLINHLQFSFSEIREQPRLLNIDPVNTKEIVKRFPVIGGTPIREVAKAFPKLLLIPAYHLECWLNLLNKYQVEKFMYTQHTTTLFNSSLFTKVDEKLRILSQLPAWEIIAVSDKLFEILRSHRSIKMLLNTTESGQVVSSLYSAINAMGHSRRRQWRRVTPEIVTYVASTLDLAVEEVREVLTEDIYTPFGITNTKTVLRLLLDYGFTREQVIAGAMLLNLEAGVVEQALKDLHARPEAQPFAEWMENPFILHLLAYCIKKDIPHLDLPVKNIRT</sequence>
<proteinExistence type="predicted"/>
<reference evidence="1" key="1">
    <citation type="submission" date="2020-07" db="EMBL/GenBank/DDBJ databases">
        <title>The High-quality genome of the commercially important snow crab, Chionoecetes opilio.</title>
        <authorList>
            <person name="Jeong J.-H."/>
            <person name="Ryu S."/>
        </authorList>
    </citation>
    <scope>NUCLEOTIDE SEQUENCE</scope>
    <source>
        <strain evidence="1">MADBK_172401_WGS</strain>
        <tissue evidence="1">Digestive gland</tissue>
    </source>
</reference>
<gene>
    <name evidence="1" type="ORF">GWK47_031699</name>
</gene>
<protein>
    <submittedName>
        <fullName evidence="1">Uncharacterized protein</fullName>
    </submittedName>
</protein>
<evidence type="ECO:0000313" key="1">
    <source>
        <dbReference type="EMBL" id="KAG0728812.1"/>
    </source>
</evidence>
<keyword evidence="2" id="KW-1185">Reference proteome</keyword>
<dbReference type="OrthoDB" id="10064535at2759"/>
<dbReference type="Proteomes" id="UP000770661">
    <property type="component" value="Unassembled WGS sequence"/>
</dbReference>
<organism evidence="1 2">
    <name type="scientific">Chionoecetes opilio</name>
    <name type="common">Atlantic snow crab</name>
    <name type="synonym">Cancer opilio</name>
    <dbReference type="NCBI Taxonomy" id="41210"/>
    <lineage>
        <taxon>Eukaryota</taxon>
        <taxon>Metazoa</taxon>
        <taxon>Ecdysozoa</taxon>
        <taxon>Arthropoda</taxon>
        <taxon>Crustacea</taxon>
        <taxon>Multicrustacea</taxon>
        <taxon>Malacostraca</taxon>
        <taxon>Eumalacostraca</taxon>
        <taxon>Eucarida</taxon>
        <taxon>Decapoda</taxon>
        <taxon>Pleocyemata</taxon>
        <taxon>Brachyura</taxon>
        <taxon>Eubrachyura</taxon>
        <taxon>Majoidea</taxon>
        <taxon>Majidae</taxon>
        <taxon>Chionoecetes</taxon>
    </lineage>
</organism>
<evidence type="ECO:0000313" key="2">
    <source>
        <dbReference type="Proteomes" id="UP000770661"/>
    </source>
</evidence>
<dbReference type="AlphaFoldDB" id="A0A8J4YK92"/>
<accession>A0A8J4YK92</accession>
<comment type="caution">
    <text evidence="1">The sequence shown here is derived from an EMBL/GenBank/DDBJ whole genome shotgun (WGS) entry which is preliminary data.</text>
</comment>
<dbReference type="EMBL" id="JACEEZ010001827">
    <property type="protein sequence ID" value="KAG0728812.1"/>
    <property type="molecule type" value="Genomic_DNA"/>
</dbReference>